<dbReference type="RefSeq" id="WP_319215127.1">
    <property type="nucleotide sequence ID" value="NZ_JARAVY010000012.1"/>
</dbReference>
<dbReference type="InterPro" id="IPR025584">
    <property type="entry name" value="Cthe_2159"/>
</dbReference>
<protein>
    <submittedName>
        <fullName evidence="3">Carbohydrate-binding domain-containing protein</fullName>
    </submittedName>
</protein>
<dbReference type="Proteomes" id="UP001271723">
    <property type="component" value="Unassembled WGS sequence"/>
</dbReference>
<keyword evidence="2" id="KW-0732">Signal</keyword>
<evidence type="ECO:0000313" key="3">
    <source>
        <dbReference type="EMBL" id="MDX2912802.1"/>
    </source>
</evidence>
<organism evidence="3 4">
    <name type="scientific">Streptomyces griseiscabiei</name>
    <dbReference type="NCBI Taxonomy" id="2993540"/>
    <lineage>
        <taxon>Bacteria</taxon>
        <taxon>Bacillati</taxon>
        <taxon>Actinomycetota</taxon>
        <taxon>Actinomycetes</taxon>
        <taxon>Kitasatosporales</taxon>
        <taxon>Streptomycetaceae</taxon>
        <taxon>Streptomyces</taxon>
    </lineage>
</organism>
<feature type="compositionally biased region" description="Polar residues" evidence="1">
    <location>
        <begin position="411"/>
        <end position="421"/>
    </location>
</feature>
<dbReference type="Pfam" id="PF14262">
    <property type="entry name" value="Cthe_2159"/>
    <property type="match status" value="1"/>
</dbReference>
<reference evidence="3 4" key="1">
    <citation type="journal article" date="2023" name="Microb. Genom.">
        <title>Mesoterricola silvestris gen. nov., sp. nov., Mesoterricola sediminis sp. nov., Geothrix oryzae sp. nov., Geothrix edaphica sp. nov., Geothrix rubra sp. nov., and Geothrix limicola sp. nov., six novel members of Acidobacteriota isolated from soils.</title>
        <authorList>
            <person name="Weisberg A.J."/>
            <person name="Pearce E."/>
            <person name="Kramer C.G."/>
            <person name="Chang J.H."/>
            <person name="Clarke C.R."/>
        </authorList>
    </citation>
    <scope>NUCLEOTIDE SEQUENCE [LARGE SCALE GENOMIC DNA]</scope>
    <source>
        <strain evidence="3 4">NRRL_B-2795</strain>
    </source>
</reference>
<proteinExistence type="predicted"/>
<comment type="caution">
    <text evidence="3">The sequence shown here is derived from an EMBL/GenBank/DDBJ whole genome shotgun (WGS) entry which is preliminary data.</text>
</comment>
<evidence type="ECO:0000313" key="4">
    <source>
        <dbReference type="Proteomes" id="UP001271723"/>
    </source>
</evidence>
<feature type="compositionally biased region" description="Gly residues" evidence="1">
    <location>
        <begin position="425"/>
        <end position="441"/>
    </location>
</feature>
<evidence type="ECO:0000256" key="2">
    <source>
        <dbReference type="SAM" id="SignalP"/>
    </source>
</evidence>
<feature type="chain" id="PRO_5046590245" evidence="2">
    <location>
        <begin position="38"/>
        <end position="615"/>
    </location>
</feature>
<evidence type="ECO:0000256" key="1">
    <source>
        <dbReference type="SAM" id="MobiDB-lite"/>
    </source>
</evidence>
<feature type="region of interest" description="Disordered" evidence="1">
    <location>
        <begin position="396"/>
        <end position="443"/>
    </location>
</feature>
<sequence>MNIRRNSMNRWRGRARGFRTKAAAALASVVLATAALAGCSSGSDAESASSGSSSGASAAAAVDGTRDAAAVLADNEETHAEDGDLAYTESEAVAVELKGDSASADGKGVDVDGSTVTITAGGTYVLSGSLDDGQIVITAPEATVKLVLDGVDISSSSGSAIAATEAERLVVVLADGSENKLSDTDSYAEDAEANAALYSAGDLTIGGSGSLTVRGNGNDAIAGKDGLLVEGGNLTVEAADDGIRGKDYLVVTGGTVTVTAKGDGLKSDNGDEEDAGYIAVSGGTVSVTAAGDAVDAATDLVVTGGKLTVKAEAADDTSAHGLKSGVITVLEGGTVDVNASADALHGDAAVHLNGAEVTLAAGDDGIHAEGDLVISAGTLDISGSNEGLEGKDILVRGGTSNVTSDDDGVNASGSEATSQEDAQGAQGGRGGGPGGGGGGMEVGDYSAKVTGGTLVLNSQGDGFDSNGTAEITGGTIVVNGPETGGNGALDVNGSFTVSGGTLLASGSAGMVVAPDGESEQGWLSATLDASVEAGTTLHIVDGEGEIVASYVTSKTIQNIVYSGSAIKSGDAYTVYSGGTASGTDTGGLTESGKLGSAKKLTTVTAGEAPEGGDRG</sequence>
<gene>
    <name evidence="3" type="ORF">PV517_29540</name>
</gene>
<keyword evidence="4" id="KW-1185">Reference proteome</keyword>
<feature type="signal peptide" evidence="2">
    <location>
        <begin position="1"/>
        <end position="37"/>
    </location>
</feature>
<dbReference type="EMBL" id="JARAVY010000012">
    <property type="protein sequence ID" value="MDX2912802.1"/>
    <property type="molecule type" value="Genomic_DNA"/>
</dbReference>
<name>A0ABU4LAJ3_9ACTN</name>
<accession>A0ABU4LAJ3</accession>